<evidence type="ECO:0000256" key="2">
    <source>
        <dbReference type="PIRSR" id="PIRSR005965-1"/>
    </source>
</evidence>
<dbReference type="GO" id="GO:0009073">
    <property type="term" value="P:aromatic amino acid family biosynthetic process"/>
    <property type="evidence" value="ECO:0007669"/>
    <property type="project" value="UniProtKB-UniRule"/>
</dbReference>
<dbReference type="InterPro" id="IPR035959">
    <property type="entry name" value="RutC-like_sf"/>
</dbReference>
<dbReference type="AlphaFoldDB" id="A0A2H0XVE6"/>
<comment type="caution">
    <text evidence="4">The sequence shown here is derived from an EMBL/GenBank/DDBJ whole genome shotgun (WGS) entry which is preliminary data.</text>
</comment>
<keyword evidence="2 3" id="KW-0028">Amino-acid biosynthesis</keyword>
<evidence type="ECO:0000256" key="1">
    <source>
        <dbReference type="NCBIfam" id="TIGR01796"/>
    </source>
</evidence>
<proteinExistence type="predicted"/>
<sequence>MLMFVRGIRGATTVKQNERQEMLQATKELLLRLMEANQVLVKDIASIIFTVTQDLTAEFPAVAARELGWNDTPLLCSCEINVPKSLPKCIRILLLVNTNLSQEEIKHVYLNEAVNLRR</sequence>
<dbReference type="Pfam" id="PF07736">
    <property type="entry name" value="CM_1"/>
    <property type="match status" value="1"/>
</dbReference>
<keyword evidence="2 3" id="KW-0057">Aromatic amino acid biosynthesis</keyword>
<feature type="binding site" evidence="2">
    <location>
        <position position="91"/>
    </location>
    <ligand>
        <name>prephenate</name>
        <dbReference type="ChEBI" id="CHEBI:29934"/>
    </ligand>
</feature>
<dbReference type="SUPFAM" id="SSF55298">
    <property type="entry name" value="YjgF-like"/>
    <property type="match status" value="1"/>
</dbReference>
<evidence type="ECO:0000313" key="5">
    <source>
        <dbReference type="Proteomes" id="UP000231343"/>
    </source>
</evidence>
<accession>A0A2H0XVE6</accession>
<dbReference type="GO" id="GO:0008652">
    <property type="term" value="P:amino acid biosynthetic process"/>
    <property type="evidence" value="ECO:0007669"/>
    <property type="project" value="UniProtKB-UniRule"/>
</dbReference>
<dbReference type="PIRSF" id="PIRSF005965">
    <property type="entry name" value="Chor_mut_AroH"/>
    <property type="match status" value="1"/>
</dbReference>
<organism evidence="4 5">
    <name type="scientific">Candidatus Saganbacteria bacterium CG08_land_8_20_14_0_20_45_16</name>
    <dbReference type="NCBI Taxonomy" id="2014293"/>
    <lineage>
        <taxon>Bacteria</taxon>
        <taxon>Bacillati</taxon>
        <taxon>Saganbacteria</taxon>
    </lineage>
</organism>
<reference evidence="4 5" key="1">
    <citation type="submission" date="2017-09" db="EMBL/GenBank/DDBJ databases">
        <title>Depth-based differentiation of microbial function through sediment-hosted aquifers and enrichment of novel symbionts in the deep terrestrial subsurface.</title>
        <authorList>
            <person name="Probst A.J."/>
            <person name="Ladd B."/>
            <person name="Jarett J.K."/>
            <person name="Geller-Mcgrath D.E."/>
            <person name="Sieber C.M."/>
            <person name="Emerson J.B."/>
            <person name="Anantharaman K."/>
            <person name="Thomas B.C."/>
            <person name="Malmstrom R."/>
            <person name="Stieglmeier M."/>
            <person name="Klingl A."/>
            <person name="Woyke T."/>
            <person name="Ryan C.M."/>
            <person name="Banfield J.F."/>
        </authorList>
    </citation>
    <scope>NUCLEOTIDE SEQUENCE [LARGE SCALE GENOMIC DNA]</scope>
    <source>
        <strain evidence="4">CG08_land_8_20_14_0_20_45_16</strain>
    </source>
</reference>
<dbReference type="EMBL" id="PEYM01000112">
    <property type="protein sequence ID" value="PIS28893.1"/>
    <property type="molecule type" value="Genomic_DNA"/>
</dbReference>
<comment type="catalytic activity">
    <reaction evidence="3">
        <text>chorismate = prephenate</text>
        <dbReference type="Rhea" id="RHEA:13897"/>
        <dbReference type="ChEBI" id="CHEBI:29748"/>
        <dbReference type="ChEBI" id="CHEBI:29934"/>
        <dbReference type="EC" id="5.4.99.5"/>
    </reaction>
</comment>
<dbReference type="EC" id="5.4.99.5" evidence="1 3"/>
<name>A0A2H0XVE6_UNCSA</name>
<evidence type="ECO:0000256" key="3">
    <source>
        <dbReference type="PROSITE-ProRule" id="PRU00514"/>
    </source>
</evidence>
<feature type="binding site" evidence="2">
    <location>
        <position position="109"/>
    </location>
    <ligand>
        <name>prephenate</name>
        <dbReference type="ChEBI" id="CHEBI:29934"/>
    </ligand>
</feature>
<dbReference type="PANTHER" id="PTHR21164:SF0">
    <property type="entry name" value="CHORISMATE MUTASE AROH"/>
    <property type="match status" value="1"/>
</dbReference>
<dbReference type="PROSITE" id="PS51167">
    <property type="entry name" value="CHORISMATE_MUT_1"/>
    <property type="match status" value="1"/>
</dbReference>
<dbReference type="GO" id="GO:0046417">
    <property type="term" value="P:chorismate metabolic process"/>
    <property type="evidence" value="ECO:0007669"/>
    <property type="project" value="TreeGrafter"/>
</dbReference>
<dbReference type="CDD" id="cd02185">
    <property type="entry name" value="AroH"/>
    <property type="match status" value="1"/>
</dbReference>
<feature type="binding site" evidence="2">
    <location>
        <position position="9"/>
    </location>
    <ligand>
        <name>prephenate</name>
        <dbReference type="ChEBI" id="CHEBI:29934"/>
    </ligand>
</feature>
<keyword evidence="3" id="KW-0413">Isomerase</keyword>
<dbReference type="InterPro" id="IPR008243">
    <property type="entry name" value="Chorismate_mutase_AroH"/>
</dbReference>
<gene>
    <name evidence="4" type="primary">aroH</name>
    <name evidence="4" type="ORF">COT42_06750</name>
</gene>
<dbReference type="Proteomes" id="UP000231343">
    <property type="component" value="Unassembled WGS sequence"/>
</dbReference>
<evidence type="ECO:0000313" key="4">
    <source>
        <dbReference type="EMBL" id="PIS28893.1"/>
    </source>
</evidence>
<dbReference type="Gene3D" id="3.30.1330.40">
    <property type="entry name" value="RutC-like"/>
    <property type="match status" value="1"/>
</dbReference>
<dbReference type="NCBIfam" id="TIGR01796">
    <property type="entry name" value="CM_mono_aroH"/>
    <property type="match status" value="1"/>
</dbReference>
<protein>
    <recommendedName>
        <fullName evidence="1 3">chorismate mutase</fullName>
        <ecNumber evidence="1 3">5.4.99.5</ecNumber>
    </recommendedName>
</protein>
<dbReference type="PANTHER" id="PTHR21164">
    <property type="entry name" value="CHORISMATE MUTASE"/>
    <property type="match status" value="1"/>
</dbReference>
<dbReference type="GO" id="GO:0004106">
    <property type="term" value="F:chorismate mutase activity"/>
    <property type="evidence" value="ECO:0007669"/>
    <property type="project" value="UniProtKB-UniRule"/>
</dbReference>